<dbReference type="RefSeq" id="WP_043523519.1">
    <property type="nucleotide sequence ID" value="NZ_BAABKU010000013.1"/>
</dbReference>
<organism evidence="6 7">
    <name type="scientific">Actinoplanes utahensis</name>
    <dbReference type="NCBI Taxonomy" id="1869"/>
    <lineage>
        <taxon>Bacteria</taxon>
        <taxon>Bacillati</taxon>
        <taxon>Actinomycetota</taxon>
        <taxon>Actinomycetes</taxon>
        <taxon>Micromonosporales</taxon>
        <taxon>Micromonosporaceae</taxon>
        <taxon>Actinoplanes</taxon>
    </lineage>
</organism>
<dbReference type="STRING" id="1869.MB27_08085"/>
<evidence type="ECO:0000256" key="4">
    <source>
        <dbReference type="ARBA" id="ARBA00023002"/>
    </source>
</evidence>
<name>A0A0A6UUA4_ACTUT</name>
<comment type="cofactor">
    <cofactor evidence="1">
        <name>FAD</name>
        <dbReference type="ChEBI" id="CHEBI:57692"/>
    </cofactor>
</comment>
<dbReference type="EMBL" id="JRTT01000007">
    <property type="protein sequence ID" value="KHD78044.1"/>
    <property type="molecule type" value="Genomic_DNA"/>
</dbReference>
<dbReference type="eggNOG" id="COG0665">
    <property type="taxonomic scope" value="Bacteria"/>
</dbReference>
<keyword evidence="4" id="KW-0560">Oxidoreductase</keyword>
<evidence type="ECO:0000313" key="6">
    <source>
        <dbReference type="EMBL" id="KHD78044.1"/>
    </source>
</evidence>
<comment type="caution">
    <text evidence="6">The sequence shown here is derived from an EMBL/GenBank/DDBJ whole genome shotgun (WGS) entry which is preliminary data.</text>
</comment>
<gene>
    <name evidence="6" type="ORF">MB27_08085</name>
</gene>
<keyword evidence="2" id="KW-0285">Flavoprotein</keyword>
<feature type="domain" description="FAD dependent oxidoreductase" evidence="5">
    <location>
        <begin position="8"/>
        <end position="352"/>
    </location>
</feature>
<keyword evidence="7" id="KW-1185">Reference proteome</keyword>
<keyword evidence="3" id="KW-0274">FAD</keyword>
<dbReference type="Pfam" id="PF01266">
    <property type="entry name" value="DAO"/>
    <property type="match status" value="1"/>
</dbReference>
<dbReference type="Gene3D" id="3.50.50.60">
    <property type="entry name" value="FAD/NAD(P)-binding domain"/>
    <property type="match status" value="1"/>
</dbReference>
<dbReference type="InterPro" id="IPR006076">
    <property type="entry name" value="FAD-dep_OxRdtase"/>
</dbReference>
<dbReference type="InterPro" id="IPR036188">
    <property type="entry name" value="FAD/NAD-bd_sf"/>
</dbReference>
<reference evidence="6 7" key="1">
    <citation type="submission" date="2014-10" db="EMBL/GenBank/DDBJ databases">
        <title>Draft genome sequence of Actinoplanes utahensis NRRL 12052.</title>
        <authorList>
            <person name="Velasco-Bucheli B."/>
            <person name="del Cerro C."/>
            <person name="Hormigo D."/>
            <person name="Garcia J.L."/>
            <person name="Acebal C."/>
            <person name="Arroyo M."/>
            <person name="de la Mata I."/>
        </authorList>
    </citation>
    <scope>NUCLEOTIDE SEQUENCE [LARGE SCALE GENOMIC DNA]</scope>
    <source>
        <strain evidence="6 7">NRRL 12052</strain>
    </source>
</reference>
<dbReference type="AlphaFoldDB" id="A0A0A6UUA4"/>
<dbReference type="SUPFAM" id="SSF54373">
    <property type="entry name" value="FAD-linked reductases, C-terminal domain"/>
    <property type="match status" value="1"/>
</dbReference>
<protein>
    <submittedName>
        <fullName evidence="6">Sarcosine oxidase</fullName>
    </submittedName>
</protein>
<dbReference type="InterPro" id="IPR045170">
    <property type="entry name" value="MTOX"/>
</dbReference>
<evidence type="ECO:0000259" key="5">
    <source>
        <dbReference type="Pfam" id="PF01266"/>
    </source>
</evidence>
<dbReference type="Gene3D" id="3.30.9.10">
    <property type="entry name" value="D-Amino Acid Oxidase, subunit A, domain 2"/>
    <property type="match status" value="1"/>
</dbReference>
<accession>A0A0A6UUA4</accession>
<evidence type="ECO:0000256" key="1">
    <source>
        <dbReference type="ARBA" id="ARBA00001974"/>
    </source>
</evidence>
<dbReference type="PANTHER" id="PTHR10961">
    <property type="entry name" value="PEROXISOMAL SARCOSINE OXIDASE"/>
    <property type="match status" value="1"/>
</dbReference>
<dbReference type="GO" id="GO:0008115">
    <property type="term" value="F:sarcosine oxidase activity"/>
    <property type="evidence" value="ECO:0007669"/>
    <property type="project" value="TreeGrafter"/>
</dbReference>
<dbReference type="OrthoDB" id="9806452at2"/>
<proteinExistence type="predicted"/>
<dbReference type="GO" id="GO:0050660">
    <property type="term" value="F:flavin adenine dinucleotide binding"/>
    <property type="evidence" value="ECO:0007669"/>
    <property type="project" value="InterPro"/>
</dbReference>
<evidence type="ECO:0000256" key="3">
    <source>
        <dbReference type="ARBA" id="ARBA00022827"/>
    </source>
</evidence>
<dbReference type="SUPFAM" id="SSF51905">
    <property type="entry name" value="FAD/NAD(P)-binding domain"/>
    <property type="match status" value="1"/>
</dbReference>
<sequence length="368" mass="38371">MGDLRVAVAVVGAGLTGTATAWALARRGISVALLEAYTIGHANGSSHGSSRIVRRAYPDPFYLRLTGQANEAWARASEDTGVPLVRWTGAVDHGATRDPAGLAERFTAEGLACSLLTAGEAAERWPGMRFAGPVLYHPESGYLNADAAVHAFARRAAGLGTTVLENTRVTAITPVPSGALVRTGDGPAVAADTVVVAAGPWLPELGAVVPAPLPPLTVTQQQVFHFPFRDPSTAWPTSIHMGEVQVYALPSGSDGGARPAYKVAQHDGGVPTTATTRDRRIDPASRDLIVRYVRDFLPGLEPEPVAAASCLYTSTPDEDFVLDRVGPVVLASPCSGHGAKFAAIIGEMTAALALGDAAPEPRFSLGRF</sequence>
<evidence type="ECO:0000256" key="2">
    <source>
        <dbReference type="ARBA" id="ARBA00022630"/>
    </source>
</evidence>
<dbReference type="Proteomes" id="UP000054537">
    <property type="component" value="Unassembled WGS sequence"/>
</dbReference>
<evidence type="ECO:0000313" key="7">
    <source>
        <dbReference type="Proteomes" id="UP000054537"/>
    </source>
</evidence>
<dbReference type="PANTHER" id="PTHR10961:SF7">
    <property type="entry name" value="FAD DEPENDENT OXIDOREDUCTASE DOMAIN-CONTAINING PROTEIN"/>
    <property type="match status" value="1"/>
</dbReference>